<protein>
    <submittedName>
        <fullName evidence="1 2">Uncharacterized protein</fullName>
    </submittedName>
</protein>
<dbReference type="Proteomes" id="UP000002051">
    <property type="component" value="Chromosome 4"/>
</dbReference>
<name>A0A072UST3_MEDTR</name>
<reference evidence="1 3" key="2">
    <citation type="journal article" date="2014" name="BMC Genomics">
        <title>An improved genome release (version Mt4.0) for the model legume Medicago truncatula.</title>
        <authorList>
            <person name="Tang H."/>
            <person name="Krishnakumar V."/>
            <person name="Bidwell S."/>
            <person name="Rosen B."/>
            <person name="Chan A."/>
            <person name="Zhou S."/>
            <person name="Gentzbittel L."/>
            <person name="Childs K.L."/>
            <person name="Yandell M."/>
            <person name="Gundlach H."/>
            <person name="Mayer K.F."/>
            <person name="Schwartz D.C."/>
            <person name="Town C.D."/>
        </authorList>
    </citation>
    <scope>GENOME REANNOTATION</scope>
    <source>
        <strain evidence="1">A17</strain>
        <strain evidence="2 3">cv. Jemalong A17</strain>
    </source>
</reference>
<dbReference type="HOGENOM" id="CLU_1279353_0_0_1"/>
<sequence>MFQMAEWNVVKQTSNFPRSVIGFMQAITLPCSVDEKVPAVWIAADDEIFLNGLAYRLLLPIDEMNSNSIIPLIWSWKGCEIIKLRVWKIGSGILMTNVNKKRDCGQAMQVWKYCRQVDNDPLFLGSTLKEWFRGLQKQEDWLANTMDNSGGVLQERLVGVGLIQAESRMRSLQLICMPSFLLSFRLEDVLWPSFLLTFHLKDVMCSDTIHIVNQSS</sequence>
<reference evidence="1 3" key="1">
    <citation type="journal article" date="2011" name="Nature">
        <title>The Medicago genome provides insight into the evolution of rhizobial symbioses.</title>
        <authorList>
            <person name="Young N.D."/>
            <person name="Debelle F."/>
            <person name="Oldroyd G.E."/>
            <person name="Geurts R."/>
            <person name="Cannon S.B."/>
            <person name="Udvardi M.K."/>
            <person name="Benedito V.A."/>
            <person name="Mayer K.F."/>
            <person name="Gouzy J."/>
            <person name="Schoof H."/>
            <person name="Van de Peer Y."/>
            <person name="Proost S."/>
            <person name="Cook D.R."/>
            <person name="Meyers B.C."/>
            <person name="Spannagl M."/>
            <person name="Cheung F."/>
            <person name="De Mita S."/>
            <person name="Krishnakumar V."/>
            <person name="Gundlach H."/>
            <person name="Zhou S."/>
            <person name="Mudge J."/>
            <person name="Bharti A.K."/>
            <person name="Murray J.D."/>
            <person name="Naoumkina M.A."/>
            <person name="Rosen B."/>
            <person name="Silverstein K.A."/>
            <person name="Tang H."/>
            <person name="Rombauts S."/>
            <person name="Zhao P.X."/>
            <person name="Zhou P."/>
            <person name="Barbe V."/>
            <person name="Bardou P."/>
            <person name="Bechner M."/>
            <person name="Bellec A."/>
            <person name="Berger A."/>
            <person name="Berges H."/>
            <person name="Bidwell S."/>
            <person name="Bisseling T."/>
            <person name="Choisne N."/>
            <person name="Couloux A."/>
            <person name="Denny R."/>
            <person name="Deshpande S."/>
            <person name="Dai X."/>
            <person name="Doyle J.J."/>
            <person name="Dudez A.M."/>
            <person name="Farmer A.D."/>
            <person name="Fouteau S."/>
            <person name="Franken C."/>
            <person name="Gibelin C."/>
            <person name="Gish J."/>
            <person name="Goldstein S."/>
            <person name="Gonzalez A.J."/>
            <person name="Green P.J."/>
            <person name="Hallab A."/>
            <person name="Hartog M."/>
            <person name="Hua A."/>
            <person name="Humphray S.J."/>
            <person name="Jeong D.H."/>
            <person name="Jing Y."/>
            <person name="Jocker A."/>
            <person name="Kenton S.M."/>
            <person name="Kim D.J."/>
            <person name="Klee K."/>
            <person name="Lai H."/>
            <person name="Lang C."/>
            <person name="Lin S."/>
            <person name="Macmil S.L."/>
            <person name="Magdelenat G."/>
            <person name="Matthews L."/>
            <person name="McCorrison J."/>
            <person name="Monaghan E.L."/>
            <person name="Mun J.H."/>
            <person name="Najar F.Z."/>
            <person name="Nicholson C."/>
            <person name="Noirot C."/>
            <person name="O'Bleness M."/>
            <person name="Paule C.R."/>
            <person name="Poulain J."/>
            <person name="Prion F."/>
            <person name="Qin B."/>
            <person name="Qu C."/>
            <person name="Retzel E.F."/>
            <person name="Riddle C."/>
            <person name="Sallet E."/>
            <person name="Samain S."/>
            <person name="Samson N."/>
            <person name="Sanders I."/>
            <person name="Saurat O."/>
            <person name="Scarpelli C."/>
            <person name="Schiex T."/>
            <person name="Segurens B."/>
            <person name="Severin A.J."/>
            <person name="Sherrier D.J."/>
            <person name="Shi R."/>
            <person name="Sims S."/>
            <person name="Singer S.R."/>
            <person name="Sinharoy S."/>
            <person name="Sterck L."/>
            <person name="Viollet A."/>
            <person name="Wang B.B."/>
            <person name="Wang K."/>
            <person name="Wang M."/>
            <person name="Wang X."/>
            <person name="Warfsmann J."/>
            <person name="Weissenbach J."/>
            <person name="White D.D."/>
            <person name="White J.D."/>
            <person name="Wiley G.B."/>
            <person name="Wincker P."/>
            <person name="Xing Y."/>
            <person name="Yang L."/>
            <person name="Yao Z."/>
            <person name="Ying F."/>
            <person name="Zhai J."/>
            <person name="Zhou L."/>
            <person name="Zuber A."/>
            <person name="Denarie J."/>
            <person name="Dixon R.A."/>
            <person name="May G.D."/>
            <person name="Schwartz D.C."/>
            <person name="Rogers J."/>
            <person name="Quetier F."/>
            <person name="Town C.D."/>
            <person name="Roe B.A."/>
        </authorList>
    </citation>
    <scope>NUCLEOTIDE SEQUENCE [LARGE SCALE GENOMIC DNA]</scope>
    <source>
        <strain evidence="1">A17</strain>
        <strain evidence="2 3">cv. Jemalong A17</strain>
    </source>
</reference>
<gene>
    <name evidence="1" type="ordered locus">MTR_4g017870</name>
</gene>
<dbReference type="EnsemblPlants" id="KEH28935">
    <property type="protein sequence ID" value="KEH28935"/>
    <property type="gene ID" value="MTR_4g017870"/>
</dbReference>
<reference evidence="2" key="3">
    <citation type="submission" date="2015-04" db="UniProtKB">
        <authorList>
            <consortium name="EnsemblPlants"/>
        </authorList>
    </citation>
    <scope>IDENTIFICATION</scope>
    <source>
        <strain evidence="2">cv. Jemalong A17</strain>
    </source>
</reference>
<evidence type="ECO:0000313" key="1">
    <source>
        <dbReference type="EMBL" id="KEH28935.1"/>
    </source>
</evidence>
<dbReference type="EMBL" id="CM001220">
    <property type="protein sequence ID" value="KEH28935.1"/>
    <property type="molecule type" value="Genomic_DNA"/>
</dbReference>
<proteinExistence type="predicted"/>
<organism evidence="1 3">
    <name type="scientific">Medicago truncatula</name>
    <name type="common">Barrel medic</name>
    <name type="synonym">Medicago tribuloides</name>
    <dbReference type="NCBI Taxonomy" id="3880"/>
    <lineage>
        <taxon>Eukaryota</taxon>
        <taxon>Viridiplantae</taxon>
        <taxon>Streptophyta</taxon>
        <taxon>Embryophyta</taxon>
        <taxon>Tracheophyta</taxon>
        <taxon>Spermatophyta</taxon>
        <taxon>Magnoliopsida</taxon>
        <taxon>eudicotyledons</taxon>
        <taxon>Gunneridae</taxon>
        <taxon>Pentapetalae</taxon>
        <taxon>rosids</taxon>
        <taxon>fabids</taxon>
        <taxon>Fabales</taxon>
        <taxon>Fabaceae</taxon>
        <taxon>Papilionoideae</taxon>
        <taxon>50 kb inversion clade</taxon>
        <taxon>NPAAA clade</taxon>
        <taxon>Hologalegina</taxon>
        <taxon>IRL clade</taxon>
        <taxon>Trifolieae</taxon>
        <taxon>Medicago</taxon>
    </lineage>
</organism>
<keyword evidence="3" id="KW-1185">Reference proteome</keyword>
<evidence type="ECO:0000313" key="3">
    <source>
        <dbReference type="Proteomes" id="UP000002051"/>
    </source>
</evidence>
<evidence type="ECO:0000313" key="2">
    <source>
        <dbReference type="EnsemblPlants" id="KEH28935"/>
    </source>
</evidence>
<accession>A0A072UST3</accession>
<dbReference type="AlphaFoldDB" id="A0A072UST3"/>